<dbReference type="Pfam" id="PF02602">
    <property type="entry name" value="HEM4"/>
    <property type="match status" value="1"/>
</dbReference>
<evidence type="ECO:0000256" key="6">
    <source>
        <dbReference type="ARBA" id="ARBA00037589"/>
    </source>
</evidence>
<evidence type="ECO:0000256" key="7">
    <source>
        <dbReference type="ARBA" id="ARBA00040167"/>
    </source>
</evidence>
<evidence type="ECO:0000256" key="3">
    <source>
        <dbReference type="ARBA" id="ARBA00013109"/>
    </source>
</evidence>
<dbReference type="InterPro" id="IPR003754">
    <property type="entry name" value="4pyrrol_synth_uPrphyn_synth"/>
</dbReference>
<keyword evidence="4 9" id="KW-0456">Lyase</keyword>
<accession>A0ABY1Q3H5</accession>
<dbReference type="Proteomes" id="UP001158049">
    <property type="component" value="Unassembled WGS sequence"/>
</dbReference>
<evidence type="ECO:0000256" key="9">
    <source>
        <dbReference type="RuleBase" id="RU366031"/>
    </source>
</evidence>
<protein>
    <recommendedName>
        <fullName evidence="7 9">Uroporphyrinogen-III synthase</fullName>
        <ecNumber evidence="3 9">4.2.1.75</ecNumber>
    </recommendedName>
</protein>
<proteinExistence type="inferred from homology"/>
<feature type="domain" description="Tetrapyrrole biosynthesis uroporphyrinogen III synthase" evidence="10">
    <location>
        <begin position="17"/>
        <end position="237"/>
    </location>
</feature>
<dbReference type="PANTHER" id="PTHR38042:SF1">
    <property type="entry name" value="UROPORPHYRINOGEN-III SYNTHASE, CHLOROPLASTIC"/>
    <property type="match status" value="1"/>
</dbReference>
<comment type="caution">
    <text evidence="11">The sequence shown here is derived from an EMBL/GenBank/DDBJ whole genome shotgun (WGS) entry which is preliminary data.</text>
</comment>
<dbReference type="EMBL" id="FXUL01000004">
    <property type="protein sequence ID" value="SMP55330.1"/>
    <property type="molecule type" value="Genomic_DNA"/>
</dbReference>
<reference evidence="11 12" key="1">
    <citation type="submission" date="2017-05" db="EMBL/GenBank/DDBJ databases">
        <authorList>
            <person name="Varghese N."/>
            <person name="Submissions S."/>
        </authorList>
    </citation>
    <scope>NUCLEOTIDE SEQUENCE [LARGE SCALE GENOMIC DNA]</scope>
    <source>
        <strain evidence="11 12">DSM 26001</strain>
    </source>
</reference>
<sequence>MPDPVVITRPAAQAAPLAERLTALGHDAVLFPLLEIQPLPDQSALRAALADMSGVALVAFVSPNAIDAACALRSEWPRAVTLAVMGEGSRAALARHGLTAANATIVSPANTERTDSQTLLETLDLEMLRGKRALIVRGESGRELLGDALRAAGMEVTQVAAYRRSIPPFDPARKRELARLLACDSRWIITSSEALRGLLDMARALDGDQSVVSLQQKSLIVPHVRIEESARALGFRSVTLTGSGDEALIAALQSRP</sequence>
<evidence type="ECO:0000256" key="2">
    <source>
        <dbReference type="ARBA" id="ARBA00008133"/>
    </source>
</evidence>
<evidence type="ECO:0000256" key="5">
    <source>
        <dbReference type="ARBA" id="ARBA00023244"/>
    </source>
</evidence>
<evidence type="ECO:0000259" key="10">
    <source>
        <dbReference type="Pfam" id="PF02602"/>
    </source>
</evidence>
<dbReference type="PANTHER" id="PTHR38042">
    <property type="entry name" value="UROPORPHYRINOGEN-III SYNTHASE, CHLOROPLASTIC"/>
    <property type="match status" value="1"/>
</dbReference>
<evidence type="ECO:0000256" key="1">
    <source>
        <dbReference type="ARBA" id="ARBA00004772"/>
    </source>
</evidence>
<dbReference type="RefSeq" id="WP_283441719.1">
    <property type="nucleotide sequence ID" value="NZ_FXUL01000004.1"/>
</dbReference>
<evidence type="ECO:0000256" key="8">
    <source>
        <dbReference type="ARBA" id="ARBA00048617"/>
    </source>
</evidence>
<comment type="similarity">
    <text evidence="2 9">Belongs to the uroporphyrinogen-III synthase family.</text>
</comment>
<comment type="catalytic activity">
    <reaction evidence="8 9">
        <text>hydroxymethylbilane = uroporphyrinogen III + H2O</text>
        <dbReference type="Rhea" id="RHEA:18965"/>
        <dbReference type="ChEBI" id="CHEBI:15377"/>
        <dbReference type="ChEBI" id="CHEBI:57308"/>
        <dbReference type="ChEBI" id="CHEBI:57845"/>
        <dbReference type="EC" id="4.2.1.75"/>
    </reaction>
</comment>
<organism evidence="11 12">
    <name type="scientific">Noviherbaspirillum suwonense</name>
    <dbReference type="NCBI Taxonomy" id="1224511"/>
    <lineage>
        <taxon>Bacteria</taxon>
        <taxon>Pseudomonadati</taxon>
        <taxon>Pseudomonadota</taxon>
        <taxon>Betaproteobacteria</taxon>
        <taxon>Burkholderiales</taxon>
        <taxon>Oxalobacteraceae</taxon>
        <taxon>Noviherbaspirillum</taxon>
    </lineage>
</organism>
<evidence type="ECO:0000313" key="11">
    <source>
        <dbReference type="EMBL" id="SMP55330.1"/>
    </source>
</evidence>
<comment type="pathway">
    <text evidence="1 9">Porphyrin-containing compound metabolism; protoporphyrin-IX biosynthesis; coproporphyrinogen-III from 5-aminolevulinate: step 3/4.</text>
</comment>
<keyword evidence="12" id="KW-1185">Reference proteome</keyword>
<gene>
    <name evidence="11" type="ORF">SAMN06295970_104151</name>
</gene>
<dbReference type="EC" id="4.2.1.75" evidence="3 9"/>
<evidence type="ECO:0000256" key="4">
    <source>
        <dbReference type="ARBA" id="ARBA00023239"/>
    </source>
</evidence>
<dbReference type="SUPFAM" id="SSF69618">
    <property type="entry name" value="HemD-like"/>
    <property type="match status" value="1"/>
</dbReference>
<dbReference type="CDD" id="cd06578">
    <property type="entry name" value="HemD"/>
    <property type="match status" value="1"/>
</dbReference>
<dbReference type="Gene3D" id="3.40.50.10090">
    <property type="match status" value="2"/>
</dbReference>
<dbReference type="InterPro" id="IPR039793">
    <property type="entry name" value="UROS/Hem4"/>
</dbReference>
<evidence type="ECO:0000313" key="12">
    <source>
        <dbReference type="Proteomes" id="UP001158049"/>
    </source>
</evidence>
<comment type="function">
    <text evidence="6 9">Catalyzes cyclization of the linear tetrapyrrole, hydroxymethylbilane, to the macrocyclic uroporphyrinogen III.</text>
</comment>
<name>A0ABY1Q3H5_9BURK</name>
<keyword evidence="5 9" id="KW-0627">Porphyrin biosynthesis</keyword>
<dbReference type="InterPro" id="IPR036108">
    <property type="entry name" value="4pyrrol_syn_uPrphyn_synt_sf"/>
</dbReference>